<name>A0ACB5RVC4_9PEZI</name>
<sequence length="189" mass="20875">MAIWGIISCCTGVTQGAGGIYACRFFLGVFEAAYYPGALFLISSWYRRSELGVRCAILFSGSQHGSAFSGLIGAGIEHSLDGARGLESWRWLFLIEGGCTVFIALFDEDNDSWTYGPKMAFVDWRLYLFAFLFLCIQVLSATSSFFPSVVETLGFGKMNTLLLTVPPYIISLLITMTHNRSADHFQNSP</sequence>
<accession>A0ACB5RVC4</accession>
<gene>
    <name evidence="1" type="primary">g10522</name>
    <name evidence="1" type="ORF">NpPPO83_00010522</name>
</gene>
<comment type="caution">
    <text evidence="1">The sequence shown here is derived from an EMBL/GenBank/DDBJ whole genome shotgun (WGS) entry which is preliminary data.</text>
</comment>
<proteinExistence type="predicted"/>
<dbReference type="EMBL" id="BSXG01000013">
    <property type="protein sequence ID" value="GME24502.1"/>
    <property type="molecule type" value="Genomic_DNA"/>
</dbReference>
<protein>
    <submittedName>
        <fullName evidence="1">MFS transporter</fullName>
    </submittedName>
</protein>
<evidence type="ECO:0000313" key="1">
    <source>
        <dbReference type="EMBL" id="GME24502.1"/>
    </source>
</evidence>
<dbReference type="Proteomes" id="UP001165186">
    <property type="component" value="Unassembled WGS sequence"/>
</dbReference>
<evidence type="ECO:0000313" key="2">
    <source>
        <dbReference type="Proteomes" id="UP001165186"/>
    </source>
</evidence>
<organism evidence="1 2">
    <name type="scientific">Neofusicoccum parvum</name>
    <dbReference type="NCBI Taxonomy" id="310453"/>
    <lineage>
        <taxon>Eukaryota</taxon>
        <taxon>Fungi</taxon>
        <taxon>Dikarya</taxon>
        <taxon>Ascomycota</taxon>
        <taxon>Pezizomycotina</taxon>
        <taxon>Dothideomycetes</taxon>
        <taxon>Dothideomycetes incertae sedis</taxon>
        <taxon>Botryosphaeriales</taxon>
        <taxon>Botryosphaeriaceae</taxon>
        <taxon>Neofusicoccum</taxon>
    </lineage>
</organism>
<reference evidence="1" key="1">
    <citation type="submission" date="2024-09" db="EMBL/GenBank/DDBJ databases">
        <title>Draft Genome Sequences of Neofusicoccum parvum.</title>
        <authorList>
            <person name="Ashida A."/>
            <person name="Camagna M."/>
            <person name="Tanaka A."/>
            <person name="Takemoto D."/>
        </authorList>
    </citation>
    <scope>NUCLEOTIDE SEQUENCE</scope>
    <source>
        <strain evidence="1">PPO83</strain>
    </source>
</reference>
<keyword evidence="2" id="KW-1185">Reference proteome</keyword>